<accession>A0ABQ0U3B2</accession>
<organism evidence="1 2">
    <name type="scientific">Halomonas halophila</name>
    <dbReference type="NCBI Taxonomy" id="29573"/>
    <lineage>
        <taxon>Bacteria</taxon>
        <taxon>Pseudomonadati</taxon>
        <taxon>Pseudomonadota</taxon>
        <taxon>Gammaproteobacteria</taxon>
        <taxon>Oceanospirillales</taxon>
        <taxon>Halomonadaceae</taxon>
        <taxon>Halomonas</taxon>
    </lineage>
</organism>
<comment type="caution">
    <text evidence="1">The sequence shown here is derived from an EMBL/GenBank/DDBJ whole genome shotgun (WGS) entry which is preliminary data.</text>
</comment>
<name>A0ABQ0U3B2_9GAMM</name>
<keyword evidence="2" id="KW-1185">Reference proteome</keyword>
<reference evidence="1 2" key="1">
    <citation type="submission" date="2019-07" db="EMBL/GenBank/DDBJ databases">
        <title>Whole genome shotgun sequence of Halomonas halophila NBRC 102604.</title>
        <authorList>
            <person name="Hosoyama A."/>
            <person name="Uohara A."/>
            <person name="Ohji S."/>
            <person name="Ichikawa N."/>
        </authorList>
    </citation>
    <scope>NUCLEOTIDE SEQUENCE [LARGE SCALE GENOMIC DNA]</scope>
    <source>
        <strain evidence="1 2">NBRC 102604</strain>
    </source>
</reference>
<sequence length="118" mass="13062">MPKQNDVPAEFSPGWIQSLDGRTAIAREMRRRFDEVASDLGGAESLSYLQRSLVSRYLWAEFWIQRQEQAMAEGNDVDMGRYTQAVNSASGLANKLGLDRVARDVPTVRELVSGGGGQ</sequence>
<dbReference type="Proteomes" id="UP000321121">
    <property type="component" value="Unassembled WGS sequence"/>
</dbReference>
<protein>
    <recommendedName>
        <fullName evidence="3">Phasin domain-containing protein</fullName>
    </recommendedName>
</protein>
<proteinExistence type="predicted"/>
<dbReference type="EMBL" id="BJUS01000013">
    <property type="protein sequence ID" value="GEK72948.1"/>
    <property type="molecule type" value="Genomic_DNA"/>
</dbReference>
<evidence type="ECO:0000313" key="2">
    <source>
        <dbReference type="Proteomes" id="UP000321121"/>
    </source>
</evidence>
<evidence type="ECO:0000313" key="1">
    <source>
        <dbReference type="EMBL" id="GEK72948.1"/>
    </source>
</evidence>
<dbReference type="RefSeq" id="WP_146908647.1">
    <property type="nucleotide sequence ID" value="NZ_BJUS01000013.1"/>
</dbReference>
<evidence type="ECO:0008006" key="3">
    <source>
        <dbReference type="Google" id="ProtNLM"/>
    </source>
</evidence>
<gene>
    <name evidence="1" type="ORF">HHA04nite_14920</name>
</gene>